<sequence>MNNKAMIVISLSVDVELVAAMPVMEELQQNISLSMKQTARKG</sequence>
<dbReference type="EMBL" id="CP004006">
    <property type="protein sequence ID" value="AHE66910.1"/>
    <property type="molecule type" value="Genomic_DNA"/>
</dbReference>
<dbReference type="KEGG" id="lok:Loa_01357"/>
<gene>
    <name evidence="1" type="ORF">Loa_01357</name>
</gene>
<reference evidence="1 2" key="1">
    <citation type="journal article" date="2013" name="Int. J. Med. Microbiol.">
        <title>Legionella oakridgensis ATCC 33761 genome sequence and phenotypic characterization reveals its replication capacity in amoebae.</title>
        <authorList>
            <person name="Brzuszkiewicz E."/>
            <person name="Schulz T."/>
            <person name="Rydzewski K."/>
            <person name="Daniel R."/>
            <person name="Gillmaier N."/>
            <person name="Dittmann C."/>
            <person name="Holland G."/>
            <person name="Schunder E."/>
            <person name="Lautner M."/>
            <person name="Eisenreich W."/>
            <person name="Luck C."/>
            <person name="Heuner K."/>
        </authorList>
    </citation>
    <scope>NUCLEOTIDE SEQUENCE [LARGE SCALE GENOMIC DNA]</scope>
    <source>
        <strain>OR-10</strain>
        <strain evidence="2">ATCC 33761</strain>
    </source>
</reference>
<evidence type="ECO:0000313" key="2">
    <source>
        <dbReference type="Proteomes" id="UP000018838"/>
    </source>
</evidence>
<dbReference type="HOGENOM" id="CLU_3253462_0_0_6"/>
<name>W0BAP2_9GAMM</name>
<accession>W0BAP2</accession>
<organism evidence="1 2">
    <name type="scientific">Legionella oakridgensis ATCC 33761 = DSM 21215</name>
    <dbReference type="NCBI Taxonomy" id="1268635"/>
    <lineage>
        <taxon>Bacteria</taxon>
        <taxon>Pseudomonadati</taxon>
        <taxon>Pseudomonadota</taxon>
        <taxon>Gammaproteobacteria</taxon>
        <taxon>Legionellales</taxon>
        <taxon>Legionellaceae</taxon>
        <taxon>Legionella</taxon>
    </lineage>
</organism>
<keyword evidence="2" id="KW-1185">Reference proteome</keyword>
<protein>
    <submittedName>
        <fullName evidence="1">Uncharacterized protein</fullName>
    </submittedName>
</protein>
<dbReference type="AlphaFoldDB" id="W0BAP2"/>
<dbReference type="RefSeq" id="WP_272946930.1">
    <property type="nucleotide sequence ID" value="NZ_CP004006.1"/>
</dbReference>
<dbReference type="Proteomes" id="UP000018838">
    <property type="component" value="Chromosome"/>
</dbReference>
<proteinExistence type="predicted"/>
<dbReference type="PATRIC" id="fig|1268635.3.peg.1369"/>
<evidence type="ECO:0000313" key="1">
    <source>
        <dbReference type="EMBL" id="AHE66910.1"/>
    </source>
</evidence>